<dbReference type="GO" id="GO:0005737">
    <property type="term" value="C:cytoplasm"/>
    <property type="evidence" value="ECO:0007669"/>
    <property type="project" value="TreeGrafter"/>
</dbReference>
<evidence type="ECO:0000256" key="2">
    <source>
        <dbReference type="ARBA" id="ARBA00023043"/>
    </source>
</evidence>
<proteinExistence type="predicted"/>
<keyword evidence="1" id="KW-0677">Repeat</keyword>
<feature type="repeat" description="ANK" evidence="3">
    <location>
        <begin position="31"/>
        <end position="63"/>
    </location>
</feature>
<dbReference type="PANTHER" id="PTHR24198:SF165">
    <property type="entry name" value="ANKYRIN REPEAT-CONTAINING PROTEIN-RELATED"/>
    <property type="match status" value="1"/>
</dbReference>
<evidence type="ECO:0000313" key="5">
    <source>
        <dbReference type="EMBL" id="PYH45894.1"/>
    </source>
</evidence>
<dbReference type="OrthoDB" id="20872at2759"/>
<gene>
    <name evidence="5" type="ORF">BP01DRAFT_295071</name>
</gene>
<dbReference type="Gene3D" id="1.25.40.20">
    <property type="entry name" value="Ankyrin repeat-containing domain"/>
    <property type="match status" value="3"/>
</dbReference>
<dbReference type="STRING" id="1450539.A0A318ZHN7"/>
<reference evidence="5 6" key="1">
    <citation type="submission" date="2016-12" db="EMBL/GenBank/DDBJ databases">
        <title>The genomes of Aspergillus section Nigri reveals drivers in fungal speciation.</title>
        <authorList>
            <consortium name="DOE Joint Genome Institute"/>
            <person name="Vesth T.C."/>
            <person name="Nybo J."/>
            <person name="Theobald S."/>
            <person name="Brandl J."/>
            <person name="Frisvad J.C."/>
            <person name="Nielsen K.F."/>
            <person name="Lyhne E.K."/>
            <person name="Kogle M.E."/>
            <person name="Kuo A."/>
            <person name="Riley R."/>
            <person name="Clum A."/>
            <person name="Nolan M."/>
            <person name="Lipzen A."/>
            <person name="Salamov A."/>
            <person name="Henrissat B."/>
            <person name="Wiebenga A."/>
            <person name="De Vries R.P."/>
            <person name="Grigoriev I.V."/>
            <person name="Mortensen U.H."/>
            <person name="Andersen M.R."/>
            <person name="Baker S.E."/>
        </authorList>
    </citation>
    <scope>NUCLEOTIDE SEQUENCE [LARGE SCALE GENOMIC DNA]</scope>
    <source>
        <strain evidence="5 6">JOP 1030-1</strain>
    </source>
</reference>
<protein>
    <submittedName>
        <fullName evidence="5">Ankyrin</fullName>
    </submittedName>
</protein>
<feature type="region of interest" description="Disordered" evidence="4">
    <location>
        <begin position="455"/>
        <end position="486"/>
    </location>
</feature>
<dbReference type="InterPro" id="IPR002110">
    <property type="entry name" value="Ankyrin_rpt"/>
</dbReference>
<dbReference type="RefSeq" id="XP_025431876.1">
    <property type="nucleotide sequence ID" value="XM_025571799.1"/>
</dbReference>
<sequence>MDLHKAARQGSTSDIESAVGEGCEVSARDETGKTPLWYAVKGGHSDACRVLLALGARVEEHSLLELAVQEGHAEIVKLLWPHREGMSHHRCLESAISLGFHDIAEFFVQTQVFEFIFVRRWEKLHLHRIFFNYALLLAAKADRNAGIRLLTLLLEGDNPLADVNCTVKIDTDLETPLTGAAEKGNLEILAILVRRHDINLTTCGKYGWPAFLHLLANLDSIASEKGREMAHILFQKSFSDLFLNDTGRANLEPVFQTVLRFGDDILVKRVIDLVLGAAGTCILPLLIRVNETNGLRWILNSDIAHAPKPPPILWALLCDFFHRQKNSEALELFIRVAEFMIGKEIWDGIILVCLKSRNFRFAKQFFYTVEEFLPREVVEDTLEGFAQASRDQSLVKDWTDKGYANAALWSAIRIGRWKNAAFGSLLSCPQIDLDEPFRGRRQSLWAGEAHNLSPSSSGVAAGEKRKFQSGPSETFPRLTLGADTAPDTTPGRALHGYLMQLMLLEQQNQRRRLMARLNPEEVSLGWTLGQSPLVWAAANRKSQLVELLLRTRRVNVNSQDAQRRTPLMHAIALEDRKTVELLLEVEDMDLNLPDDVGRTAVFYAIERGDLHTIQLLTQTRRVNLSICDGKGESVVEFAKKLGRQDVVAALGIRRD</sequence>
<dbReference type="PROSITE" id="PS50088">
    <property type="entry name" value="ANK_REPEAT"/>
    <property type="match status" value="1"/>
</dbReference>
<evidence type="ECO:0000256" key="4">
    <source>
        <dbReference type="SAM" id="MobiDB-lite"/>
    </source>
</evidence>
<dbReference type="AlphaFoldDB" id="A0A318ZHN7"/>
<organism evidence="5 6">
    <name type="scientific">Aspergillus saccharolyticus JOP 1030-1</name>
    <dbReference type="NCBI Taxonomy" id="1450539"/>
    <lineage>
        <taxon>Eukaryota</taxon>
        <taxon>Fungi</taxon>
        <taxon>Dikarya</taxon>
        <taxon>Ascomycota</taxon>
        <taxon>Pezizomycotina</taxon>
        <taxon>Eurotiomycetes</taxon>
        <taxon>Eurotiomycetidae</taxon>
        <taxon>Eurotiales</taxon>
        <taxon>Aspergillaceae</taxon>
        <taxon>Aspergillus</taxon>
        <taxon>Aspergillus subgen. Circumdati</taxon>
    </lineage>
</organism>
<dbReference type="SUPFAM" id="SSF48403">
    <property type="entry name" value="Ankyrin repeat"/>
    <property type="match status" value="2"/>
</dbReference>
<dbReference type="InterPro" id="IPR036770">
    <property type="entry name" value="Ankyrin_rpt-contain_sf"/>
</dbReference>
<dbReference type="PANTHER" id="PTHR24198">
    <property type="entry name" value="ANKYRIN REPEAT AND PROTEIN KINASE DOMAIN-CONTAINING PROTEIN"/>
    <property type="match status" value="1"/>
</dbReference>
<dbReference type="Proteomes" id="UP000248349">
    <property type="component" value="Unassembled WGS sequence"/>
</dbReference>
<name>A0A318ZHN7_9EURO</name>
<keyword evidence="6" id="KW-1185">Reference proteome</keyword>
<dbReference type="PROSITE" id="PS50297">
    <property type="entry name" value="ANK_REP_REGION"/>
    <property type="match status" value="1"/>
</dbReference>
<dbReference type="EMBL" id="KZ821229">
    <property type="protein sequence ID" value="PYH45894.1"/>
    <property type="molecule type" value="Genomic_DNA"/>
</dbReference>
<dbReference type="SMART" id="SM00248">
    <property type="entry name" value="ANK"/>
    <property type="match status" value="5"/>
</dbReference>
<feature type="region of interest" description="Disordered" evidence="4">
    <location>
        <begin position="1"/>
        <end position="23"/>
    </location>
</feature>
<evidence type="ECO:0000256" key="3">
    <source>
        <dbReference type="PROSITE-ProRule" id="PRU00023"/>
    </source>
</evidence>
<keyword evidence="2 3" id="KW-0040">ANK repeat</keyword>
<evidence type="ECO:0000256" key="1">
    <source>
        <dbReference type="ARBA" id="ARBA00022737"/>
    </source>
</evidence>
<dbReference type="Pfam" id="PF12796">
    <property type="entry name" value="Ank_2"/>
    <property type="match status" value="2"/>
</dbReference>
<evidence type="ECO:0000313" key="6">
    <source>
        <dbReference type="Proteomes" id="UP000248349"/>
    </source>
</evidence>
<dbReference type="GeneID" id="37073027"/>
<accession>A0A318ZHN7</accession>